<dbReference type="PANTHER" id="PTHR39515:SF2">
    <property type="entry name" value="HTH-TYPE TRANSCRIPTIONAL REGULATOR RV0880"/>
    <property type="match status" value="1"/>
</dbReference>
<evidence type="ECO:0000259" key="1">
    <source>
        <dbReference type="PROSITE" id="PS50995"/>
    </source>
</evidence>
<proteinExistence type="predicted"/>
<dbReference type="PROSITE" id="PS50995">
    <property type="entry name" value="HTH_MARR_2"/>
    <property type="match status" value="1"/>
</dbReference>
<dbReference type="SUPFAM" id="SSF46785">
    <property type="entry name" value="Winged helix' DNA-binding domain"/>
    <property type="match status" value="1"/>
</dbReference>
<reference evidence="2" key="1">
    <citation type="journal article" date="2014" name="Int. J. Syst. Evol. Microbiol.">
        <title>Complete genome sequence of Corynebacterium casei LMG S-19264T (=DSM 44701T), isolated from a smear-ripened cheese.</title>
        <authorList>
            <consortium name="US DOE Joint Genome Institute (JGI-PGF)"/>
            <person name="Walter F."/>
            <person name="Albersmeier A."/>
            <person name="Kalinowski J."/>
            <person name="Ruckert C."/>
        </authorList>
    </citation>
    <scope>NUCLEOTIDE SEQUENCE</scope>
    <source>
        <strain evidence="2">JCM 4784</strain>
    </source>
</reference>
<name>A0A918ZFE9_9ACTN</name>
<dbReference type="AlphaFoldDB" id="A0A918ZFE9"/>
<dbReference type="InterPro" id="IPR036390">
    <property type="entry name" value="WH_DNA-bd_sf"/>
</dbReference>
<sequence>MREARDLTPTLHALGRVLRLRGSIEAGLPPLPLADLEVLRQVLDSPGVGVGSLAQELGMHASNVSTTVRGLVAQGLIRRQPDPHDRRAVQLFPTMAATQGMAMIEQAWAEIFADSLATLSRDERAALSAAAPALRALASALRAQRSTPHE</sequence>
<dbReference type="Pfam" id="PF12802">
    <property type="entry name" value="MarR_2"/>
    <property type="match status" value="1"/>
</dbReference>
<dbReference type="InterPro" id="IPR000835">
    <property type="entry name" value="HTH_MarR-typ"/>
</dbReference>
<reference evidence="2" key="2">
    <citation type="submission" date="2020-09" db="EMBL/GenBank/DDBJ databases">
        <authorList>
            <person name="Sun Q."/>
            <person name="Ohkuma M."/>
        </authorList>
    </citation>
    <scope>NUCLEOTIDE SEQUENCE</scope>
    <source>
        <strain evidence="2">JCM 4784</strain>
    </source>
</reference>
<comment type="caution">
    <text evidence="2">The sequence shown here is derived from an EMBL/GenBank/DDBJ whole genome shotgun (WGS) entry which is preliminary data.</text>
</comment>
<protein>
    <recommendedName>
        <fullName evidence="1">HTH marR-type domain-containing protein</fullName>
    </recommendedName>
</protein>
<gene>
    <name evidence="2" type="ORF">GCM10018785_19050</name>
</gene>
<feature type="domain" description="HTH marR-type" evidence="1">
    <location>
        <begin position="4"/>
        <end position="136"/>
    </location>
</feature>
<dbReference type="InterPro" id="IPR036388">
    <property type="entry name" value="WH-like_DNA-bd_sf"/>
</dbReference>
<keyword evidence="3" id="KW-1185">Reference proteome</keyword>
<dbReference type="GO" id="GO:0003700">
    <property type="term" value="F:DNA-binding transcription factor activity"/>
    <property type="evidence" value="ECO:0007669"/>
    <property type="project" value="InterPro"/>
</dbReference>
<dbReference type="Proteomes" id="UP000608024">
    <property type="component" value="Unassembled WGS sequence"/>
</dbReference>
<dbReference type="SMART" id="SM00347">
    <property type="entry name" value="HTH_MARR"/>
    <property type="match status" value="1"/>
</dbReference>
<organism evidence="2 3">
    <name type="scientific">Streptomyces longispororuber</name>
    <dbReference type="NCBI Taxonomy" id="68230"/>
    <lineage>
        <taxon>Bacteria</taxon>
        <taxon>Bacillati</taxon>
        <taxon>Actinomycetota</taxon>
        <taxon>Actinomycetes</taxon>
        <taxon>Kitasatosporales</taxon>
        <taxon>Streptomycetaceae</taxon>
        <taxon>Streptomyces</taxon>
    </lineage>
</organism>
<dbReference type="EMBL" id="BNBT01000019">
    <property type="protein sequence ID" value="GHE49721.1"/>
    <property type="molecule type" value="Genomic_DNA"/>
</dbReference>
<accession>A0A918ZFE9</accession>
<evidence type="ECO:0000313" key="3">
    <source>
        <dbReference type="Proteomes" id="UP000608024"/>
    </source>
</evidence>
<evidence type="ECO:0000313" key="2">
    <source>
        <dbReference type="EMBL" id="GHE49721.1"/>
    </source>
</evidence>
<dbReference type="Gene3D" id="1.10.10.10">
    <property type="entry name" value="Winged helix-like DNA-binding domain superfamily/Winged helix DNA-binding domain"/>
    <property type="match status" value="1"/>
</dbReference>
<dbReference type="InterPro" id="IPR052526">
    <property type="entry name" value="HTH-type_Bedaq_tolerance"/>
</dbReference>
<dbReference type="PANTHER" id="PTHR39515">
    <property type="entry name" value="CONSERVED PROTEIN"/>
    <property type="match status" value="1"/>
</dbReference>